<dbReference type="InterPro" id="IPR012337">
    <property type="entry name" value="RNaseH-like_sf"/>
</dbReference>
<accession>A0A4S2L1P9</accession>
<evidence type="ECO:0000313" key="2">
    <source>
        <dbReference type="Proteomes" id="UP000310200"/>
    </source>
</evidence>
<gene>
    <name evidence="1" type="ORF">DBV15_12463</name>
</gene>
<dbReference type="PANTHER" id="PTHR47501:SF5">
    <property type="entry name" value="HAT C-TERMINAL DIMERISATION DOMAIN-CONTAINING PROTEIN"/>
    <property type="match status" value="1"/>
</dbReference>
<dbReference type="PANTHER" id="PTHR47501">
    <property type="entry name" value="TRANSPOSASE-RELATED"/>
    <property type="match status" value="1"/>
</dbReference>
<dbReference type="SUPFAM" id="SSF53098">
    <property type="entry name" value="Ribonuclease H-like"/>
    <property type="match status" value="1"/>
</dbReference>
<keyword evidence="2" id="KW-1185">Reference proteome</keyword>
<dbReference type="EMBL" id="QBLH01000714">
    <property type="protein sequence ID" value="TGZ54358.1"/>
    <property type="molecule type" value="Genomic_DNA"/>
</dbReference>
<evidence type="ECO:0000313" key="1">
    <source>
        <dbReference type="EMBL" id="TGZ54358.1"/>
    </source>
</evidence>
<comment type="caution">
    <text evidence="1">The sequence shown here is derived from an EMBL/GenBank/DDBJ whole genome shotgun (WGS) entry which is preliminary data.</text>
</comment>
<feature type="non-terminal residue" evidence="1">
    <location>
        <position position="1"/>
    </location>
</feature>
<name>A0A4S2L1P9_9HYME</name>
<dbReference type="AlphaFoldDB" id="A0A4S2L1P9"/>
<evidence type="ECO:0008006" key="3">
    <source>
        <dbReference type="Google" id="ProtNLM"/>
    </source>
</evidence>
<sequence length="367" mass="42118">ELFEEKPNNYSEEILPQHFRCASHTLNLLATSDVISLIKSSKELNSAYTQMIERCNELWNLQFSSKKYEKLKEVLGQSLKRPVITRWNSLYRALLQIFGLKEKILTNIDELGINKPLDEIDFRFMEEYLHCNRPLAEAIDILQGEKVASYGYLLPTLISVKNKLLACQKIKLQFCKKLVFGLLKSLQLRFKPIFDVENEGRISAVAAASHPKFKLNWLNCLSRSVQANVIVAIKEALASVSSRVEDKKKDDSVAEDDFFDFTCDHDTPDIVETFGASNVEAIFQKFSTESRNDLELLNLYPIVKKVFLKFNTPLPSSAPVERLFSYATMFNLPKFNKLTDENFELRVIMKCNSSVAKKNSIIYLENT</sequence>
<protein>
    <recommendedName>
        <fullName evidence="3">HAT C-terminal dimerisation domain-containing protein</fullName>
    </recommendedName>
</protein>
<proteinExistence type="predicted"/>
<reference evidence="1 2" key="1">
    <citation type="journal article" date="2019" name="Philos. Trans. R. Soc. Lond., B, Biol. Sci.">
        <title>Ant behaviour and brain gene expression of defending hosts depend on the ecological success of the intruding social parasite.</title>
        <authorList>
            <person name="Kaur R."/>
            <person name="Stoldt M."/>
            <person name="Jongepier E."/>
            <person name="Feldmeyer B."/>
            <person name="Menzel F."/>
            <person name="Bornberg-Bauer E."/>
            <person name="Foitzik S."/>
        </authorList>
    </citation>
    <scope>NUCLEOTIDE SEQUENCE [LARGE SCALE GENOMIC DNA]</scope>
    <source>
        <tissue evidence="1">Whole body</tissue>
    </source>
</reference>
<organism evidence="1 2">
    <name type="scientific">Temnothorax longispinosus</name>
    <dbReference type="NCBI Taxonomy" id="300112"/>
    <lineage>
        <taxon>Eukaryota</taxon>
        <taxon>Metazoa</taxon>
        <taxon>Ecdysozoa</taxon>
        <taxon>Arthropoda</taxon>
        <taxon>Hexapoda</taxon>
        <taxon>Insecta</taxon>
        <taxon>Pterygota</taxon>
        <taxon>Neoptera</taxon>
        <taxon>Endopterygota</taxon>
        <taxon>Hymenoptera</taxon>
        <taxon>Apocrita</taxon>
        <taxon>Aculeata</taxon>
        <taxon>Formicoidea</taxon>
        <taxon>Formicidae</taxon>
        <taxon>Myrmicinae</taxon>
        <taxon>Temnothorax</taxon>
    </lineage>
</organism>
<dbReference type="STRING" id="300112.A0A4S2L1P9"/>
<dbReference type="Proteomes" id="UP000310200">
    <property type="component" value="Unassembled WGS sequence"/>
</dbReference>